<feature type="domain" description="MOSC" evidence="1">
    <location>
        <begin position="80"/>
        <end position="242"/>
    </location>
</feature>
<reference evidence="2" key="1">
    <citation type="submission" date="2023-06" db="EMBL/GenBank/DDBJ databases">
        <title>Draft genome sequence of Nocardioides sp. SOB77.</title>
        <authorList>
            <person name="Zhang G."/>
        </authorList>
    </citation>
    <scope>NUCLEOTIDE SEQUENCE</scope>
    <source>
        <strain evidence="2">SOB77</strain>
    </source>
</reference>
<keyword evidence="3" id="KW-1185">Reference proteome</keyword>
<sequence>MRDVPSVMLESTGVVGNREFFVVDIDGRLYSVPKDPVFLGYWTSYDPESDQYVIGRGATPEVSAELGHPGESRLFDFDDRVVAGTWAPGPWDEWLSDLAGRRLRLARCLEPGGGYDVHPVTLQSTASLAALGTESDGRPIDSRRFRLNLTVDLGSQPFVEDRWDGRVIVVGGSSLRLRGGIPRCLAVEHRPWDADRSLRVQRRIRVVRGATPSSWGPSVLFGSYADVVEPGRVAVGDTVELAT</sequence>
<organism evidence="2 3">
    <name type="scientific">Nocardioides oceani</name>
    <dbReference type="NCBI Taxonomy" id="3058369"/>
    <lineage>
        <taxon>Bacteria</taxon>
        <taxon>Bacillati</taxon>
        <taxon>Actinomycetota</taxon>
        <taxon>Actinomycetes</taxon>
        <taxon>Propionibacteriales</taxon>
        <taxon>Nocardioidaceae</taxon>
        <taxon>Nocardioides</taxon>
    </lineage>
</organism>
<comment type="caution">
    <text evidence="2">The sequence shown here is derived from an EMBL/GenBank/DDBJ whole genome shotgun (WGS) entry which is preliminary data.</text>
</comment>
<dbReference type="PROSITE" id="PS51340">
    <property type="entry name" value="MOSC"/>
    <property type="match status" value="1"/>
</dbReference>
<evidence type="ECO:0000259" key="1">
    <source>
        <dbReference type="PROSITE" id="PS51340"/>
    </source>
</evidence>
<dbReference type="EMBL" id="JAUHJQ010000001">
    <property type="protein sequence ID" value="MDN4172374.1"/>
    <property type="molecule type" value="Genomic_DNA"/>
</dbReference>
<dbReference type="InterPro" id="IPR005302">
    <property type="entry name" value="MoCF_Sase_C"/>
</dbReference>
<dbReference type="InterPro" id="IPR011037">
    <property type="entry name" value="Pyrv_Knase-like_insert_dom_sf"/>
</dbReference>
<accession>A0ABT8FD06</accession>
<dbReference type="SUPFAM" id="SSF141673">
    <property type="entry name" value="MOSC N-terminal domain-like"/>
    <property type="match status" value="1"/>
</dbReference>
<proteinExistence type="predicted"/>
<dbReference type="Proteomes" id="UP001168620">
    <property type="component" value="Unassembled WGS sequence"/>
</dbReference>
<dbReference type="RefSeq" id="WP_300951268.1">
    <property type="nucleotide sequence ID" value="NZ_JAUHJQ010000001.1"/>
</dbReference>
<dbReference type="SUPFAM" id="SSF50800">
    <property type="entry name" value="PK beta-barrel domain-like"/>
    <property type="match status" value="1"/>
</dbReference>
<evidence type="ECO:0000313" key="3">
    <source>
        <dbReference type="Proteomes" id="UP001168620"/>
    </source>
</evidence>
<name>A0ABT8FD06_9ACTN</name>
<gene>
    <name evidence="2" type="ORF">QWY28_05425</name>
</gene>
<protein>
    <submittedName>
        <fullName evidence="2">MOSC domain-containing protein</fullName>
    </submittedName>
</protein>
<dbReference type="Pfam" id="PF03473">
    <property type="entry name" value="MOSC"/>
    <property type="match status" value="1"/>
</dbReference>
<evidence type="ECO:0000313" key="2">
    <source>
        <dbReference type="EMBL" id="MDN4172374.1"/>
    </source>
</evidence>